<dbReference type="Proteomes" id="UP000323257">
    <property type="component" value="Unassembled WGS sequence"/>
</dbReference>
<keyword evidence="6" id="KW-0808">Transferase</keyword>
<dbReference type="GO" id="GO:0005524">
    <property type="term" value="F:ATP binding"/>
    <property type="evidence" value="ECO:0007669"/>
    <property type="project" value="UniProtKB-KW"/>
</dbReference>
<evidence type="ECO:0000313" key="19">
    <source>
        <dbReference type="Proteomes" id="UP000323257"/>
    </source>
</evidence>
<keyword evidence="19" id="KW-1185">Reference proteome</keyword>
<reference evidence="18 19" key="1">
    <citation type="submission" date="2019-07" db="EMBL/GenBank/DDBJ databases">
        <title>Genomic Encyclopedia of Type Strains, Phase III (KMG-III): the genomes of soil and plant-associated and newly described type strains.</title>
        <authorList>
            <person name="Whitman W."/>
        </authorList>
    </citation>
    <scope>NUCLEOTIDE SEQUENCE [LARGE SCALE GENOMIC DNA]</scope>
    <source>
        <strain evidence="18 19">BL24</strain>
    </source>
</reference>
<dbReference type="InterPro" id="IPR003660">
    <property type="entry name" value="HAMP_dom"/>
</dbReference>
<dbReference type="PROSITE" id="PS50109">
    <property type="entry name" value="HIS_KIN"/>
    <property type="match status" value="1"/>
</dbReference>
<evidence type="ECO:0000256" key="14">
    <source>
        <dbReference type="SAM" id="Coils"/>
    </source>
</evidence>
<evidence type="ECO:0000256" key="3">
    <source>
        <dbReference type="ARBA" id="ARBA00012438"/>
    </source>
</evidence>
<keyword evidence="11 15" id="KW-1133">Transmembrane helix</keyword>
<evidence type="ECO:0000256" key="9">
    <source>
        <dbReference type="ARBA" id="ARBA00022777"/>
    </source>
</evidence>
<evidence type="ECO:0000256" key="1">
    <source>
        <dbReference type="ARBA" id="ARBA00000085"/>
    </source>
</evidence>
<dbReference type="Gene3D" id="3.30.565.10">
    <property type="entry name" value="Histidine kinase-like ATPase, C-terminal domain"/>
    <property type="match status" value="1"/>
</dbReference>
<dbReference type="SUPFAM" id="SSF158472">
    <property type="entry name" value="HAMP domain-like"/>
    <property type="match status" value="1"/>
</dbReference>
<dbReference type="PROSITE" id="PS50885">
    <property type="entry name" value="HAMP"/>
    <property type="match status" value="1"/>
</dbReference>
<keyword evidence="4" id="KW-1003">Cell membrane</keyword>
<dbReference type="EMBL" id="VNHS01000010">
    <property type="protein sequence ID" value="TYP71091.1"/>
    <property type="molecule type" value="Genomic_DNA"/>
</dbReference>
<keyword evidence="5" id="KW-0597">Phosphoprotein</keyword>
<evidence type="ECO:0000256" key="6">
    <source>
        <dbReference type="ARBA" id="ARBA00022679"/>
    </source>
</evidence>
<accession>A0A5S5BV79</accession>
<evidence type="ECO:0000256" key="8">
    <source>
        <dbReference type="ARBA" id="ARBA00022741"/>
    </source>
</evidence>
<evidence type="ECO:0000256" key="2">
    <source>
        <dbReference type="ARBA" id="ARBA00004651"/>
    </source>
</evidence>
<comment type="catalytic activity">
    <reaction evidence="1">
        <text>ATP + protein L-histidine = ADP + protein N-phospho-L-histidine.</text>
        <dbReference type="EC" id="2.7.13.3"/>
    </reaction>
</comment>
<dbReference type="Gene3D" id="3.30.450.20">
    <property type="entry name" value="PAS domain"/>
    <property type="match status" value="1"/>
</dbReference>
<evidence type="ECO:0000259" key="17">
    <source>
        <dbReference type="PROSITE" id="PS50885"/>
    </source>
</evidence>
<keyword evidence="14" id="KW-0175">Coiled coil</keyword>
<dbReference type="GO" id="GO:0005886">
    <property type="term" value="C:plasma membrane"/>
    <property type="evidence" value="ECO:0007669"/>
    <property type="project" value="UniProtKB-SubCell"/>
</dbReference>
<dbReference type="InterPro" id="IPR036890">
    <property type="entry name" value="HATPase_C_sf"/>
</dbReference>
<dbReference type="SUPFAM" id="SSF55874">
    <property type="entry name" value="ATPase domain of HSP90 chaperone/DNA topoisomerase II/histidine kinase"/>
    <property type="match status" value="1"/>
</dbReference>
<dbReference type="GO" id="GO:0000155">
    <property type="term" value="F:phosphorelay sensor kinase activity"/>
    <property type="evidence" value="ECO:0007669"/>
    <property type="project" value="InterPro"/>
</dbReference>
<dbReference type="Pfam" id="PF06580">
    <property type="entry name" value="His_kinase"/>
    <property type="match status" value="1"/>
</dbReference>
<feature type="domain" description="HAMP" evidence="17">
    <location>
        <begin position="327"/>
        <end position="379"/>
    </location>
</feature>
<evidence type="ECO:0000256" key="12">
    <source>
        <dbReference type="ARBA" id="ARBA00023012"/>
    </source>
</evidence>
<gene>
    <name evidence="18" type="ORF">BCM02_11040</name>
</gene>
<evidence type="ECO:0000256" key="13">
    <source>
        <dbReference type="ARBA" id="ARBA00023136"/>
    </source>
</evidence>
<dbReference type="EC" id="2.7.13.3" evidence="3"/>
<evidence type="ECO:0000256" key="7">
    <source>
        <dbReference type="ARBA" id="ARBA00022692"/>
    </source>
</evidence>
<dbReference type="InterPro" id="IPR005467">
    <property type="entry name" value="His_kinase_dom"/>
</dbReference>
<dbReference type="Gene3D" id="1.10.287.130">
    <property type="match status" value="1"/>
</dbReference>
<name>A0A5S5BV79_9BACL</name>
<dbReference type="RefSeq" id="WP_148931764.1">
    <property type="nucleotide sequence ID" value="NZ_VNHS01000010.1"/>
</dbReference>
<evidence type="ECO:0000256" key="5">
    <source>
        <dbReference type="ARBA" id="ARBA00022553"/>
    </source>
</evidence>
<dbReference type="PANTHER" id="PTHR34220:SF11">
    <property type="entry name" value="SENSOR PROTEIN KINASE HPTS"/>
    <property type="match status" value="1"/>
</dbReference>
<keyword evidence="7 15" id="KW-0812">Transmembrane</keyword>
<dbReference type="OrthoDB" id="9776552at2"/>
<dbReference type="Pfam" id="PF02518">
    <property type="entry name" value="HATPase_c"/>
    <property type="match status" value="1"/>
</dbReference>
<sequence>MIRLLRTSFMSKFLFIFLLFIPLPMFLAKSYLSGKIIDVLVETNQNKNLQLTEQIAVNIKETMRKYIITAASVNFDSDGIHYEDTIIPAINRWHVSADEYEKLQLSDQINKRMNYFFNYTTDLLGVFFVFPDNRYYGYRNSIPNAPGEMRAMPWYGQLKRETPGSVMVVGKMRNTLSPLTHGQSAIGLAAFPPSPGNETIDYIYFALKPDWLDNAFTDMKLSHIGQVDIFTADQQSLTRSDRSDPMLDILKDTPVWKQNYGSFHYKRDGQDLLINYYTVDNTGWKVVSTISYGELTNSVQKVVGVTSIVLLAVTLLYLAVFVTSATTTVLVPIQRLIKQMRRVQQGNLKATLAINGKDEFAHLHGAFNSMVGEIKQLIRNIEDEKQEKLLMEIRALQYQINPHFLFNTLHSISVMARTYGIYNIQMMTESLTNLLHNTMDKGAHVISLAEEVQLLEHYTYLMAFRYQDKFEVQFDVPVEIRQAVILKFLLQPVLENAIIHASDDPFRKLNIRVGAYRIDNRLRIEISDDGQGMPAEQVERLLDSPKEKYDAFNKIGIYNVHRRLRLTYGEPYGVHISSQWGAGTTVTLELPYIEPTEDITHA</sequence>
<evidence type="ECO:0000256" key="4">
    <source>
        <dbReference type="ARBA" id="ARBA00022475"/>
    </source>
</evidence>
<dbReference type="AlphaFoldDB" id="A0A5S5BV79"/>
<feature type="transmembrane region" description="Helical" evidence="15">
    <location>
        <begin position="308"/>
        <end position="333"/>
    </location>
</feature>
<keyword evidence="10" id="KW-0067">ATP-binding</keyword>
<dbReference type="InterPro" id="IPR010559">
    <property type="entry name" value="Sig_transdc_His_kin_internal"/>
</dbReference>
<comment type="caution">
    <text evidence="18">The sequence shown here is derived from an EMBL/GenBank/DDBJ whole genome shotgun (WGS) entry which is preliminary data.</text>
</comment>
<keyword evidence="8" id="KW-0547">Nucleotide-binding</keyword>
<dbReference type="SMART" id="SM00304">
    <property type="entry name" value="HAMP"/>
    <property type="match status" value="1"/>
</dbReference>
<evidence type="ECO:0000256" key="15">
    <source>
        <dbReference type="SAM" id="Phobius"/>
    </source>
</evidence>
<evidence type="ECO:0000313" key="18">
    <source>
        <dbReference type="EMBL" id="TYP71091.1"/>
    </source>
</evidence>
<keyword evidence="13 15" id="KW-0472">Membrane</keyword>
<evidence type="ECO:0000259" key="16">
    <source>
        <dbReference type="PROSITE" id="PS50109"/>
    </source>
</evidence>
<proteinExistence type="predicted"/>
<protein>
    <recommendedName>
        <fullName evidence="3">histidine kinase</fullName>
        <ecNumber evidence="3">2.7.13.3</ecNumber>
    </recommendedName>
</protein>
<evidence type="ECO:0000256" key="10">
    <source>
        <dbReference type="ARBA" id="ARBA00022840"/>
    </source>
</evidence>
<dbReference type="SMART" id="SM00387">
    <property type="entry name" value="HATPase_c"/>
    <property type="match status" value="1"/>
</dbReference>
<dbReference type="PANTHER" id="PTHR34220">
    <property type="entry name" value="SENSOR HISTIDINE KINASE YPDA"/>
    <property type="match status" value="1"/>
</dbReference>
<comment type="subcellular location">
    <subcellularLocation>
        <location evidence="2">Cell membrane</location>
        <topology evidence="2">Multi-pass membrane protein</topology>
    </subcellularLocation>
</comment>
<keyword evidence="12" id="KW-0902">Two-component regulatory system</keyword>
<dbReference type="Pfam" id="PF00672">
    <property type="entry name" value="HAMP"/>
    <property type="match status" value="1"/>
</dbReference>
<evidence type="ECO:0000256" key="11">
    <source>
        <dbReference type="ARBA" id="ARBA00022989"/>
    </source>
</evidence>
<feature type="coiled-coil region" evidence="14">
    <location>
        <begin position="367"/>
        <end position="394"/>
    </location>
</feature>
<dbReference type="InterPro" id="IPR003594">
    <property type="entry name" value="HATPase_dom"/>
</dbReference>
<dbReference type="CDD" id="cd06225">
    <property type="entry name" value="HAMP"/>
    <property type="match status" value="1"/>
</dbReference>
<feature type="domain" description="Histidine kinase" evidence="16">
    <location>
        <begin position="486"/>
        <end position="594"/>
    </location>
</feature>
<keyword evidence="9 18" id="KW-0418">Kinase</keyword>
<organism evidence="18 19">
    <name type="scientific">Paenibacillus methanolicus</name>
    <dbReference type="NCBI Taxonomy" id="582686"/>
    <lineage>
        <taxon>Bacteria</taxon>
        <taxon>Bacillati</taxon>
        <taxon>Bacillota</taxon>
        <taxon>Bacilli</taxon>
        <taxon>Bacillales</taxon>
        <taxon>Paenibacillaceae</taxon>
        <taxon>Paenibacillus</taxon>
    </lineage>
</organism>
<dbReference type="InterPro" id="IPR050640">
    <property type="entry name" value="Bact_2-comp_sensor_kinase"/>
</dbReference>